<dbReference type="RefSeq" id="XP_001019495.2">
    <property type="nucleotide sequence ID" value="XM_001019495.2"/>
</dbReference>
<evidence type="ECO:0008006" key="4">
    <source>
        <dbReference type="Google" id="ProtNLM"/>
    </source>
</evidence>
<organism evidence="2 3">
    <name type="scientific">Tetrahymena thermophila (strain SB210)</name>
    <dbReference type="NCBI Taxonomy" id="312017"/>
    <lineage>
        <taxon>Eukaryota</taxon>
        <taxon>Sar</taxon>
        <taxon>Alveolata</taxon>
        <taxon>Ciliophora</taxon>
        <taxon>Intramacronucleata</taxon>
        <taxon>Oligohymenophorea</taxon>
        <taxon>Hymenostomatida</taxon>
        <taxon>Tetrahymenina</taxon>
        <taxon>Tetrahymenidae</taxon>
        <taxon>Tetrahymena</taxon>
    </lineage>
</organism>
<dbReference type="SMART" id="SM00368">
    <property type="entry name" value="LRR_RI"/>
    <property type="match status" value="3"/>
</dbReference>
<dbReference type="InterPro" id="IPR001611">
    <property type="entry name" value="Leu-rich_rpt"/>
</dbReference>
<feature type="compositionally biased region" description="Basic and acidic residues" evidence="1">
    <location>
        <begin position="7"/>
        <end position="21"/>
    </location>
</feature>
<dbReference type="KEGG" id="tet:TTHERM_00627100"/>
<dbReference type="GeneID" id="7844538"/>
<dbReference type="GO" id="GO:0005096">
    <property type="term" value="F:GTPase activator activity"/>
    <property type="evidence" value="ECO:0007669"/>
    <property type="project" value="InterPro"/>
</dbReference>
<dbReference type="PANTHER" id="PTHR46761:SF2">
    <property type="entry name" value="RAN GTPASE-ACTIVATING PROTEIN 1"/>
    <property type="match status" value="1"/>
</dbReference>
<name>Q23RY9_TETTS</name>
<proteinExistence type="predicted"/>
<accession>Q23RY9</accession>
<dbReference type="Gene3D" id="3.80.10.10">
    <property type="entry name" value="Ribonuclease Inhibitor"/>
    <property type="match status" value="2"/>
</dbReference>
<dbReference type="Proteomes" id="UP000009168">
    <property type="component" value="Unassembled WGS sequence"/>
</dbReference>
<feature type="region of interest" description="Disordered" evidence="1">
    <location>
        <begin position="1"/>
        <end position="21"/>
    </location>
</feature>
<dbReference type="SUPFAM" id="SSF52047">
    <property type="entry name" value="RNI-like"/>
    <property type="match status" value="1"/>
</dbReference>
<dbReference type="InterPro" id="IPR032675">
    <property type="entry name" value="LRR_dom_sf"/>
</dbReference>
<dbReference type="HOGENOM" id="CLU_629303_0_0_1"/>
<sequence length="408" mass="47208">MGQAQTKEQEQDPNKVISKEEYEDNIKNFNQFVRSQSQKNLVQQNEEQSQVARSTITNTKAVFIYENEENYDNRNEISNYNQFIGKQDGDISRFQVNKETIDYTISDWIALIIKNMSDTGFQGEEYEIHHTDTSIKIVLLFTAMNYKKIDAFVSLNNTLWMEFVLVEIHYHMFDKVGIARICNSIQKLYHLQYLVLDFSHNKMAMNNECISNCVTNLPDLKVFTLNIEGNNIGEEGVRLICKSMSNLKFLNQLNLNFKWNKLKDSGLLHVSNTIAQMRFINQLSIDVSANQLTESSLILLFDAISIIGKLQQLSINISHNDVNQEGGVALGECIKQQENLVELTLWLDNNNLTQHGSYPILEALKQIYNLVKLELDLSFNNIPVYEAKDIRDQIHLITNIKQKNLRFF</sequence>
<reference evidence="3" key="1">
    <citation type="journal article" date="2006" name="PLoS Biol.">
        <title>Macronuclear genome sequence of the ciliate Tetrahymena thermophila, a model eukaryote.</title>
        <authorList>
            <person name="Eisen J.A."/>
            <person name="Coyne R.S."/>
            <person name="Wu M."/>
            <person name="Wu D."/>
            <person name="Thiagarajan M."/>
            <person name="Wortman J.R."/>
            <person name="Badger J.H."/>
            <person name="Ren Q."/>
            <person name="Amedeo P."/>
            <person name="Jones K.M."/>
            <person name="Tallon L.J."/>
            <person name="Delcher A.L."/>
            <person name="Salzberg S.L."/>
            <person name="Silva J.C."/>
            <person name="Haas B.J."/>
            <person name="Majoros W.H."/>
            <person name="Farzad M."/>
            <person name="Carlton J.M."/>
            <person name="Smith R.K. Jr."/>
            <person name="Garg J."/>
            <person name="Pearlman R.E."/>
            <person name="Karrer K.M."/>
            <person name="Sun L."/>
            <person name="Manning G."/>
            <person name="Elde N.C."/>
            <person name="Turkewitz A.P."/>
            <person name="Asai D.J."/>
            <person name="Wilkes D.E."/>
            <person name="Wang Y."/>
            <person name="Cai H."/>
            <person name="Collins K."/>
            <person name="Stewart B.A."/>
            <person name="Lee S.R."/>
            <person name="Wilamowska K."/>
            <person name="Weinberg Z."/>
            <person name="Ruzzo W.L."/>
            <person name="Wloga D."/>
            <person name="Gaertig J."/>
            <person name="Frankel J."/>
            <person name="Tsao C.-C."/>
            <person name="Gorovsky M.A."/>
            <person name="Keeling P.J."/>
            <person name="Waller R.F."/>
            <person name="Patron N.J."/>
            <person name="Cherry J.M."/>
            <person name="Stover N.A."/>
            <person name="Krieger C.J."/>
            <person name="del Toro C."/>
            <person name="Ryder H.F."/>
            <person name="Williamson S.C."/>
            <person name="Barbeau R.A."/>
            <person name="Hamilton E.P."/>
            <person name="Orias E."/>
        </authorList>
    </citation>
    <scope>NUCLEOTIDE SEQUENCE [LARGE SCALE GENOMIC DNA]</scope>
    <source>
        <strain evidence="3">SB210</strain>
    </source>
</reference>
<dbReference type="PANTHER" id="PTHR46761">
    <property type="entry name" value="RAN GTPASE-ACTIVATING PROTEIN 1"/>
    <property type="match status" value="1"/>
</dbReference>
<dbReference type="InParanoid" id="Q23RY9"/>
<dbReference type="InterPro" id="IPR045203">
    <property type="entry name" value="RanGAP1/2"/>
</dbReference>
<gene>
    <name evidence="2" type="ORF">TTHERM_00627100</name>
</gene>
<dbReference type="AlphaFoldDB" id="Q23RY9"/>
<dbReference type="EMBL" id="GG662641">
    <property type="protein sequence ID" value="EAR99250.2"/>
    <property type="molecule type" value="Genomic_DNA"/>
</dbReference>
<evidence type="ECO:0000313" key="2">
    <source>
        <dbReference type="EMBL" id="EAR99250.2"/>
    </source>
</evidence>
<protein>
    <recommendedName>
        <fullName evidence="4">Kinase domain protein</fullName>
    </recommendedName>
</protein>
<dbReference type="Pfam" id="PF13516">
    <property type="entry name" value="LRR_6"/>
    <property type="match status" value="2"/>
</dbReference>
<evidence type="ECO:0000313" key="3">
    <source>
        <dbReference type="Proteomes" id="UP000009168"/>
    </source>
</evidence>
<evidence type="ECO:0000256" key="1">
    <source>
        <dbReference type="SAM" id="MobiDB-lite"/>
    </source>
</evidence>
<keyword evidence="3" id="KW-1185">Reference proteome</keyword>